<keyword evidence="6 13" id="KW-0808">Transferase</keyword>
<keyword evidence="11" id="KW-0539">Nucleus</keyword>
<name>A0A443R576_9ACAR</name>
<keyword evidence="4" id="KW-0963">Cytoplasm</keyword>
<evidence type="ECO:0000256" key="6">
    <source>
        <dbReference type="ARBA" id="ARBA00022679"/>
    </source>
</evidence>
<dbReference type="Gene3D" id="2.30.29.30">
    <property type="entry name" value="Pleckstrin-homology domain (PH domain)/Phosphotyrosine-binding domain (PTB)"/>
    <property type="match status" value="1"/>
</dbReference>
<keyword evidence="8" id="KW-0156">Chromatin regulator</keyword>
<evidence type="ECO:0000256" key="12">
    <source>
        <dbReference type="ARBA" id="ARBA00049086"/>
    </source>
</evidence>
<dbReference type="Gene3D" id="2.70.160.11">
    <property type="entry name" value="Hnrnp arginine n-methyltransferase1"/>
    <property type="match status" value="1"/>
</dbReference>
<dbReference type="EC" id="2.1.1.319" evidence="3"/>
<dbReference type="Pfam" id="PF22528">
    <property type="entry name" value="PRMT_C"/>
    <property type="match status" value="1"/>
</dbReference>
<dbReference type="AlphaFoldDB" id="A0A443R576"/>
<evidence type="ECO:0000256" key="5">
    <source>
        <dbReference type="ARBA" id="ARBA00022603"/>
    </source>
</evidence>
<dbReference type="EMBL" id="NCKU01002092">
    <property type="protein sequence ID" value="RWS10444.1"/>
    <property type="molecule type" value="Genomic_DNA"/>
</dbReference>
<dbReference type="GO" id="GO:0005737">
    <property type="term" value="C:cytoplasm"/>
    <property type="evidence" value="ECO:0007669"/>
    <property type="project" value="UniProtKB-SubCell"/>
</dbReference>
<keyword evidence="9" id="KW-0805">Transcription regulation</keyword>
<feature type="domain" description="Protein arginine N-methyltransferase" evidence="14">
    <location>
        <begin position="265"/>
        <end position="430"/>
    </location>
</feature>
<dbReference type="InterPro" id="IPR011993">
    <property type="entry name" value="PH-like_dom_sf"/>
</dbReference>
<dbReference type="FunFam" id="3.40.50.150:FF:000031">
    <property type="entry name" value="Putative Histone-arginine methyltransferase CARM1"/>
    <property type="match status" value="1"/>
</dbReference>
<dbReference type="OrthoDB" id="7848332at2759"/>
<proteinExistence type="predicted"/>
<evidence type="ECO:0000313" key="15">
    <source>
        <dbReference type="EMBL" id="RWS10444.1"/>
    </source>
</evidence>
<reference evidence="15 16" key="1">
    <citation type="journal article" date="2018" name="Gigascience">
        <title>Genomes of trombidid mites reveal novel predicted allergens and laterally-transferred genes associated with secondary metabolism.</title>
        <authorList>
            <person name="Dong X."/>
            <person name="Chaisiri K."/>
            <person name="Xia D."/>
            <person name="Armstrong S.D."/>
            <person name="Fang Y."/>
            <person name="Donnelly M.J."/>
            <person name="Kadowaki T."/>
            <person name="McGarry J.W."/>
            <person name="Darby A.C."/>
            <person name="Makepeace B.L."/>
        </authorList>
    </citation>
    <scope>NUCLEOTIDE SEQUENCE [LARGE SCALE GENOMIC DNA]</scope>
    <source>
        <strain evidence="15">UoL-WK</strain>
    </source>
</reference>
<dbReference type="InterPro" id="IPR029063">
    <property type="entry name" value="SAM-dependent_MTases_sf"/>
</dbReference>
<dbReference type="STRING" id="1965070.A0A443R576"/>
<dbReference type="InterPro" id="IPR055135">
    <property type="entry name" value="PRMT_dom"/>
</dbReference>
<comment type="catalytic activity">
    <reaction evidence="12">
        <text>L-arginyl-[protein] + 2 S-adenosyl-L-methionine = N(omega),N(omega)-dimethyl-L-arginyl-[protein] + 2 S-adenosyl-L-homocysteine + 2 H(+)</text>
        <dbReference type="Rhea" id="RHEA:48096"/>
        <dbReference type="Rhea" id="RHEA-COMP:10532"/>
        <dbReference type="Rhea" id="RHEA-COMP:11991"/>
        <dbReference type="ChEBI" id="CHEBI:15378"/>
        <dbReference type="ChEBI" id="CHEBI:29965"/>
        <dbReference type="ChEBI" id="CHEBI:57856"/>
        <dbReference type="ChEBI" id="CHEBI:59789"/>
        <dbReference type="ChEBI" id="CHEBI:61897"/>
        <dbReference type="EC" id="2.1.1.319"/>
    </reaction>
</comment>
<evidence type="ECO:0000256" key="4">
    <source>
        <dbReference type="ARBA" id="ARBA00022490"/>
    </source>
</evidence>
<dbReference type="PANTHER" id="PTHR11006:SF10">
    <property type="entry name" value="HISTONE-ARGININE METHYLTRANSFERASE CARMER-RELATED"/>
    <property type="match status" value="1"/>
</dbReference>
<dbReference type="SUPFAM" id="SSF53335">
    <property type="entry name" value="S-adenosyl-L-methionine-dependent methyltransferases"/>
    <property type="match status" value="1"/>
</dbReference>
<evidence type="ECO:0000256" key="13">
    <source>
        <dbReference type="PROSITE-ProRule" id="PRU01015"/>
    </source>
</evidence>
<dbReference type="Proteomes" id="UP000285301">
    <property type="component" value="Unassembled WGS sequence"/>
</dbReference>
<keyword evidence="5 13" id="KW-0489">Methyltransferase</keyword>
<keyword evidence="16" id="KW-1185">Reference proteome</keyword>
<dbReference type="GO" id="GO:0032259">
    <property type="term" value="P:methylation"/>
    <property type="evidence" value="ECO:0007669"/>
    <property type="project" value="UniProtKB-KW"/>
</dbReference>
<dbReference type="GO" id="GO:0005634">
    <property type="term" value="C:nucleus"/>
    <property type="evidence" value="ECO:0007669"/>
    <property type="project" value="UniProtKB-SubCell"/>
</dbReference>
<gene>
    <name evidence="15" type="ORF">B4U79_09476</name>
</gene>
<dbReference type="InterPro" id="IPR025799">
    <property type="entry name" value="Arg_MeTrfase"/>
</dbReference>
<evidence type="ECO:0000259" key="14">
    <source>
        <dbReference type="Pfam" id="PF22528"/>
    </source>
</evidence>
<dbReference type="GO" id="GO:0035242">
    <property type="term" value="F:protein-arginine omega-N asymmetric methyltransferase activity"/>
    <property type="evidence" value="ECO:0007669"/>
    <property type="project" value="UniProtKB-EC"/>
</dbReference>
<protein>
    <recommendedName>
        <fullName evidence="3">type I protein arginine methyltransferase</fullName>
        <ecNumber evidence="3">2.1.1.319</ecNumber>
    </recommendedName>
</protein>
<dbReference type="CDD" id="cd02440">
    <property type="entry name" value="AdoMet_MTases"/>
    <property type="match status" value="1"/>
</dbReference>
<evidence type="ECO:0000256" key="8">
    <source>
        <dbReference type="ARBA" id="ARBA00022853"/>
    </source>
</evidence>
<evidence type="ECO:0000256" key="1">
    <source>
        <dbReference type="ARBA" id="ARBA00004123"/>
    </source>
</evidence>
<dbReference type="Gene3D" id="3.40.50.150">
    <property type="entry name" value="Vaccinia Virus protein VP39"/>
    <property type="match status" value="1"/>
</dbReference>
<comment type="subcellular location">
    <subcellularLocation>
        <location evidence="2">Cytoplasm</location>
    </subcellularLocation>
    <subcellularLocation>
        <location evidence="1">Nucleus</location>
    </subcellularLocation>
</comment>
<keyword evidence="10" id="KW-0804">Transcription</keyword>
<comment type="caution">
    <text evidence="15">The sequence shown here is derived from an EMBL/GenBank/DDBJ whole genome shotgun (WGS) entry which is preliminary data.</text>
</comment>
<dbReference type="PANTHER" id="PTHR11006">
    <property type="entry name" value="PROTEIN ARGININE N-METHYLTRANSFERASE"/>
    <property type="match status" value="1"/>
</dbReference>
<evidence type="ECO:0000313" key="16">
    <source>
        <dbReference type="Proteomes" id="UP000285301"/>
    </source>
</evidence>
<sequence>MVFSCFITAYYGVLVSHISSDMEMVRETKEKYIMQLLKECDNLLIKFQNYDGNDMIQVKIYKHTETARIGKQSLVITEGEKTPIVVHFARNDHVDDFVKHVSDFKNDLNVSMYSIQTDQICASQYFQSYGYLSLQQIMLQDFVCTSTYQKAILSNSDDFRDKLVLDVGAGSGILSFFAIQAGARKVYAVEASSMAKHAERLIFNNKLHEKIEVIAGRLEEINIPEKVDMIVSEPMGFILFEERMLETYLHAKKLLHPDGKMFPTRASLHIAPFTDASLYNEWLNRAEFWCQENFHGVDLSSLHTVAVKEYFSQPVLDTFDINICLAESCLYKLDFLTASESDLREIRIPLNFVLQKSGEIHGLAFWFDVEFIGSSETVCLSTSPTQPLTHWFQVRCLIDKPLFVDCGQTLSGFVALKANKKQSYDMDIELFVEGTVLRATNFLDLKNPFYRSTGQMIPGTPRNIAHYSTLANSTLNAEIERK</sequence>
<evidence type="ECO:0000256" key="9">
    <source>
        <dbReference type="ARBA" id="ARBA00023015"/>
    </source>
</evidence>
<evidence type="ECO:0000256" key="11">
    <source>
        <dbReference type="ARBA" id="ARBA00023242"/>
    </source>
</evidence>
<organism evidence="15 16">
    <name type="scientific">Dinothrombium tinctorium</name>
    <dbReference type="NCBI Taxonomy" id="1965070"/>
    <lineage>
        <taxon>Eukaryota</taxon>
        <taxon>Metazoa</taxon>
        <taxon>Ecdysozoa</taxon>
        <taxon>Arthropoda</taxon>
        <taxon>Chelicerata</taxon>
        <taxon>Arachnida</taxon>
        <taxon>Acari</taxon>
        <taxon>Acariformes</taxon>
        <taxon>Trombidiformes</taxon>
        <taxon>Prostigmata</taxon>
        <taxon>Anystina</taxon>
        <taxon>Parasitengona</taxon>
        <taxon>Trombidioidea</taxon>
        <taxon>Trombidiidae</taxon>
        <taxon>Dinothrombium</taxon>
    </lineage>
</organism>
<evidence type="ECO:0000256" key="2">
    <source>
        <dbReference type="ARBA" id="ARBA00004496"/>
    </source>
</evidence>
<evidence type="ECO:0000256" key="3">
    <source>
        <dbReference type="ARBA" id="ARBA00011925"/>
    </source>
</evidence>
<evidence type="ECO:0000256" key="10">
    <source>
        <dbReference type="ARBA" id="ARBA00023163"/>
    </source>
</evidence>
<keyword evidence="7 13" id="KW-0949">S-adenosyl-L-methionine</keyword>
<evidence type="ECO:0000256" key="7">
    <source>
        <dbReference type="ARBA" id="ARBA00022691"/>
    </source>
</evidence>
<dbReference type="GO" id="GO:0070611">
    <property type="term" value="F:histone H3R2 methyltransferase activity"/>
    <property type="evidence" value="ECO:0007669"/>
    <property type="project" value="TreeGrafter"/>
</dbReference>
<dbReference type="Pfam" id="PF06325">
    <property type="entry name" value="PrmA"/>
    <property type="match status" value="1"/>
</dbReference>
<dbReference type="PROSITE" id="PS51678">
    <property type="entry name" value="SAM_MT_PRMT"/>
    <property type="match status" value="1"/>
</dbReference>
<accession>A0A443R576</accession>